<evidence type="ECO:0000313" key="9">
    <source>
        <dbReference type="WBParaSite" id="OFLC_0001366701-mRNA-1"/>
    </source>
</evidence>
<dbReference type="GO" id="GO:0000395">
    <property type="term" value="P:mRNA 5'-splice site recognition"/>
    <property type="evidence" value="ECO:0007669"/>
    <property type="project" value="TreeGrafter"/>
</dbReference>
<reference evidence="9" key="1">
    <citation type="submission" date="2016-06" db="UniProtKB">
        <authorList>
            <consortium name="WormBaseParasite"/>
        </authorList>
    </citation>
    <scope>IDENTIFICATION</scope>
</reference>
<reference evidence="7 8" key="2">
    <citation type="submission" date="2018-11" db="EMBL/GenBank/DDBJ databases">
        <authorList>
            <consortium name="Pathogen Informatics"/>
        </authorList>
    </citation>
    <scope>NUCLEOTIDE SEQUENCE [LARGE SCALE GENOMIC DNA]</scope>
</reference>
<name>A0A183I1Q4_9BILA</name>
<keyword evidence="2" id="KW-0677">Repeat</keyword>
<dbReference type="Proteomes" id="UP000267606">
    <property type="component" value="Unassembled WGS sequence"/>
</dbReference>
<dbReference type="PANTHER" id="PTHR13161:SF15">
    <property type="entry name" value="SPLICING FACTOR, SUPPRESSOR OF WHITE-APRICOT HOMOLOG"/>
    <property type="match status" value="1"/>
</dbReference>
<dbReference type="PANTHER" id="PTHR13161">
    <property type="entry name" value="SPLICING FACTOR SUPPRESSOR OF WHITE APRICOT"/>
    <property type="match status" value="1"/>
</dbReference>
<keyword evidence="5" id="KW-0175">Coiled coil</keyword>
<dbReference type="STRING" id="387005.A0A183I1Q4"/>
<keyword evidence="1" id="KW-0507">mRNA processing</keyword>
<dbReference type="Pfam" id="PF09750">
    <property type="entry name" value="DRY_EERY"/>
    <property type="match status" value="1"/>
</dbReference>
<dbReference type="InterPro" id="IPR019147">
    <property type="entry name" value="SWAP_N_domain"/>
</dbReference>
<proteinExistence type="predicted"/>
<feature type="domain" description="Suppressor of white apricot N-terminal" evidence="6">
    <location>
        <begin position="22"/>
        <end position="130"/>
    </location>
</feature>
<keyword evidence="8" id="KW-1185">Reference proteome</keyword>
<dbReference type="WBParaSite" id="OFLC_0001366701-mRNA-1">
    <property type="protein sequence ID" value="OFLC_0001366701-mRNA-1"/>
    <property type="gene ID" value="OFLC_0001366701"/>
</dbReference>
<evidence type="ECO:0000256" key="2">
    <source>
        <dbReference type="ARBA" id="ARBA00022737"/>
    </source>
</evidence>
<evidence type="ECO:0000256" key="5">
    <source>
        <dbReference type="SAM" id="Coils"/>
    </source>
</evidence>
<evidence type="ECO:0000259" key="6">
    <source>
        <dbReference type="SMART" id="SM01141"/>
    </source>
</evidence>
<evidence type="ECO:0000313" key="7">
    <source>
        <dbReference type="EMBL" id="VDP14339.1"/>
    </source>
</evidence>
<evidence type="ECO:0000256" key="4">
    <source>
        <dbReference type="ARBA" id="ARBA00023187"/>
    </source>
</evidence>
<sequence>MSAENIRLCRVAKRRETDDIEDKLLVFGYASRIYANDDRAEWVAEERHLIAHPADTQLLIDRYDCRLHLPSIEALDIACITAESNSKTGNGYDCPAELLEEEMCEEERYKDMHEDIKRLERKVMKYLLTNVSVILR</sequence>
<dbReference type="SMART" id="SM01141">
    <property type="entry name" value="DRY_EERY"/>
    <property type="match status" value="1"/>
</dbReference>
<dbReference type="EMBL" id="UZAJ01040324">
    <property type="protein sequence ID" value="VDP14339.1"/>
    <property type="molecule type" value="Genomic_DNA"/>
</dbReference>
<keyword evidence="3" id="KW-0694">RNA-binding</keyword>
<dbReference type="InterPro" id="IPR040397">
    <property type="entry name" value="SWAP"/>
</dbReference>
<evidence type="ECO:0000313" key="8">
    <source>
        <dbReference type="Proteomes" id="UP000267606"/>
    </source>
</evidence>
<accession>A0A183I1Q4</accession>
<evidence type="ECO:0000256" key="1">
    <source>
        <dbReference type="ARBA" id="ARBA00022664"/>
    </source>
</evidence>
<dbReference type="GO" id="GO:0003723">
    <property type="term" value="F:RNA binding"/>
    <property type="evidence" value="ECO:0007669"/>
    <property type="project" value="UniProtKB-KW"/>
</dbReference>
<dbReference type="AlphaFoldDB" id="A0A183I1Q4"/>
<organism evidence="9">
    <name type="scientific">Onchocerca flexuosa</name>
    <dbReference type="NCBI Taxonomy" id="387005"/>
    <lineage>
        <taxon>Eukaryota</taxon>
        <taxon>Metazoa</taxon>
        <taxon>Ecdysozoa</taxon>
        <taxon>Nematoda</taxon>
        <taxon>Chromadorea</taxon>
        <taxon>Rhabditida</taxon>
        <taxon>Spirurina</taxon>
        <taxon>Spiruromorpha</taxon>
        <taxon>Filarioidea</taxon>
        <taxon>Onchocercidae</taxon>
        <taxon>Onchocerca</taxon>
    </lineage>
</organism>
<feature type="coiled-coil region" evidence="5">
    <location>
        <begin position="102"/>
        <end position="129"/>
    </location>
</feature>
<evidence type="ECO:0000256" key="3">
    <source>
        <dbReference type="ARBA" id="ARBA00022884"/>
    </source>
</evidence>
<protein>
    <submittedName>
        <fullName evidence="9">DRY_EERY domain-containing protein</fullName>
    </submittedName>
</protein>
<keyword evidence="4" id="KW-0508">mRNA splicing</keyword>
<gene>
    <name evidence="7" type="ORF">OFLC_LOCUS13666</name>
</gene>